<protein>
    <submittedName>
        <fullName evidence="2">Erythromycin esterase</fullName>
    </submittedName>
</protein>
<dbReference type="EMBL" id="VNHS01000007">
    <property type="protein sequence ID" value="TYP73044.1"/>
    <property type="molecule type" value="Genomic_DNA"/>
</dbReference>
<proteinExistence type="predicted"/>
<feature type="chain" id="PRO_5038414871" evidence="1">
    <location>
        <begin position="23"/>
        <end position="49"/>
    </location>
</feature>
<dbReference type="RefSeq" id="WP_425466190.1">
    <property type="nucleotide sequence ID" value="NZ_VNHS01000007.1"/>
</dbReference>
<name>A0A5S5C169_9BACL</name>
<keyword evidence="1" id="KW-0732">Signal</keyword>
<evidence type="ECO:0000256" key="1">
    <source>
        <dbReference type="SAM" id="SignalP"/>
    </source>
</evidence>
<feature type="signal peptide" evidence="1">
    <location>
        <begin position="1"/>
        <end position="22"/>
    </location>
</feature>
<gene>
    <name evidence="2" type="ORF">BCM02_10728</name>
</gene>
<sequence>MNKKIVIAIAASMITLTLTSFMGNTNATSKAEASITIPCIWYLKWALTP</sequence>
<evidence type="ECO:0000313" key="2">
    <source>
        <dbReference type="EMBL" id="TYP73044.1"/>
    </source>
</evidence>
<evidence type="ECO:0000313" key="3">
    <source>
        <dbReference type="Proteomes" id="UP000323257"/>
    </source>
</evidence>
<keyword evidence="3" id="KW-1185">Reference proteome</keyword>
<comment type="caution">
    <text evidence="2">The sequence shown here is derived from an EMBL/GenBank/DDBJ whole genome shotgun (WGS) entry which is preliminary data.</text>
</comment>
<reference evidence="2 3" key="1">
    <citation type="submission" date="2019-07" db="EMBL/GenBank/DDBJ databases">
        <title>Genomic Encyclopedia of Type Strains, Phase III (KMG-III): the genomes of soil and plant-associated and newly described type strains.</title>
        <authorList>
            <person name="Whitman W."/>
        </authorList>
    </citation>
    <scope>NUCLEOTIDE SEQUENCE [LARGE SCALE GENOMIC DNA]</scope>
    <source>
        <strain evidence="2 3">BL24</strain>
    </source>
</reference>
<dbReference type="Proteomes" id="UP000323257">
    <property type="component" value="Unassembled WGS sequence"/>
</dbReference>
<dbReference type="AlphaFoldDB" id="A0A5S5C169"/>
<accession>A0A5S5C169</accession>
<organism evidence="2 3">
    <name type="scientific">Paenibacillus methanolicus</name>
    <dbReference type="NCBI Taxonomy" id="582686"/>
    <lineage>
        <taxon>Bacteria</taxon>
        <taxon>Bacillati</taxon>
        <taxon>Bacillota</taxon>
        <taxon>Bacilli</taxon>
        <taxon>Bacillales</taxon>
        <taxon>Paenibacillaceae</taxon>
        <taxon>Paenibacillus</taxon>
    </lineage>
</organism>